<dbReference type="AlphaFoldDB" id="A0A060CB49"/>
<accession>A0A060CB49</accession>
<sequence length="75" mass="8205">PLLPIAIDVRDGSLRSTKKSLGAVGDSYFEYLLKLWLASGKTEESLRARWQASVDAALDQLLARSTDGHLYVAEA</sequence>
<dbReference type="Gene3D" id="1.50.10.10">
    <property type="match status" value="1"/>
</dbReference>
<name>A0A060CB49_9CHLO</name>
<reference evidence="6" key="1">
    <citation type="journal article" date="2013" name="Environ. Microbiol.">
        <title>Seasonally variable intestinal metagenomes of the red palm weevil (Rhynchophorus ferrugineus).</title>
        <authorList>
            <person name="Jia S."/>
            <person name="Zhang X."/>
            <person name="Zhang G."/>
            <person name="Yin A."/>
            <person name="Zhang S."/>
            <person name="Li F."/>
            <person name="Wang L."/>
            <person name="Zhao D."/>
            <person name="Yun Q."/>
            <person name="Tala"/>
            <person name="Wang J."/>
            <person name="Sun G."/>
            <person name="Baabdullah M."/>
            <person name="Yu X."/>
            <person name="Hu S."/>
            <person name="Al-Mssallem I.S."/>
            <person name="Yu J."/>
        </authorList>
    </citation>
    <scope>NUCLEOTIDE SEQUENCE</scope>
</reference>
<dbReference type="Pfam" id="PF01532">
    <property type="entry name" value="Glyco_hydro_47"/>
    <property type="match status" value="1"/>
</dbReference>
<evidence type="ECO:0000256" key="3">
    <source>
        <dbReference type="ARBA" id="ARBA00007658"/>
    </source>
</evidence>
<proteinExistence type="inferred from homology"/>
<evidence type="ECO:0000256" key="1">
    <source>
        <dbReference type="ARBA" id="ARBA00001913"/>
    </source>
</evidence>
<protein>
    <submittedName>
        <fullName evidence="6">Glyco_hydro_47</fullName>
    </submittedName>
</protein>
<dbReference type="GO" id="GO:0004571">
    <property type="term" value="F:mannosyl-oligosaccharide 1,2-alpha-mannosidase activity"/>
    <property type="evidence" value="ECO:0007669"/>
    <property type="project" value="InterPro"/>
</dbReference>
<dbReference type="GO" id="GO:0005975">
    <property type="term" value="P:carbohydrate metabolic process"/>
    <property type="evidence" value="ECO:0007669"/>
    <property type="project" value="InterPro"/>
</dbReference>
<dbReference type="GO" id="GO:0016020">
    <property type="term" value="C:membrane"/>
    <property type="evidence" value="ECO:0007669"/>
    <property type="project" value="InterPro"/>
</dbReference>
<dbReference type="InterPro" id="IPR001382">
    <property type="entry name" value="Glyco_hydro_47"/>
</dbReference>
<comment type="similarity">
    <text evidence="3">Belongs to the glycosyl hydrolase 47 family.</text>
</comment>
<dbReference type="GO" id="GO:0005783">
    <property type="term" value="C:endoplasmic reticulum"/>
    <property type="evidence" value="ECO:0007669"/>
    <property type="project" value="TreeGrafter"/>
</dbReference>
<organism evidence="6">
    <name type="scientific">uncultured Scherffelia</name>
    <dbReference type="NCBI Taxonomy" id="1284431"/>
    <lineage>
        <taxon>Eukaryota</taxon>
        <taxon>Viridiplantae</taxon>
        <taxon>Chlorophyta</taxon>
        <taxon>core chlorophytes</taxon>
        <taxon>Chlorodendrophyceae</taxon>
        <taxon>Chlorodendrales</taxon>
        <taxon>Chlorodendraceae</taxon>
        <taxon>environmental samples</taxon>
    </lineage>
</organism>
<feature type="non-terminal residue" evidence="6">
    <location>
        <position position="75"/>
    </location>
</feature>
<evidence type="ECO:0000256" key="2">
    <source>
        <dbReference type="ARBA" id="ARBA00004922"/>
    </source>
</evidence>
<evidence type="ECO:0000256" key="5">
    <source>
        <dbReference type="ARBA" id="ARBA00023157"/>
    </source>
</evidence>
<feature type="non-terminal residue" evidence="6">
    <location>
        <position position="1"/>
    </location>
</feature>
<keyword evidence="5" id="KW-1015">Disulfide bond</keyword>
<dbReference type="EMBL" id="KF125091">
    <property type="protein sequence ID" value="AIA92414.1"/>
    <property type="molecule type" value="Genomic_DNA"/>
</dbReference>
<evidence type="ECO:0000256" key="4">
    <source>
        <dbReference type="ARBA" id="ARBA00022801"/>
    </source>
</evidence>
<comment type="cofactor">
    <cofactor evidence="1">
        <name>Ca(2+)</name>
        <dbReference type="ChEBI" id="CHEBI:29108"/>
    </cofactor>
</comment>
<dbReference type="InterPro" id="IPR036026">
    <property type="entry name" value="Seven-hairpin_glycosidases"/>
</dbReference>
<dbReference type="SUPFAM" id="SSF48225">
    <property type="entry name" value="Seven-hairpin glycosidases"/>
    <property type="match status" value="1"/>
</dbReference>
<comment type="pathway">
    <text evidence="2">Protein modification; protein glycosylation.</text>
</comment>
<evidence type="ECO:0000313" key="6">
    <source>
        <dbReference type="EMBL" id="AIA92414.1"/>
    </source>
</evidence>
<dbReference type="PANTHER" id="PTHR11742">
    <property type="entry name" value="MANNOSYL-OLIGOSACCHARIDE ALPHA-1,2-MANNOSIDASE-RELATED"/>
    <property type="match status" value="1"/>
</dbReference>
<dbReference type="InterPro" id="IPR050749">
    <property type="entry name" value="Glycosyl_Hydrolase_47"/>
</dbReference>
<keyword evidence="4" id="KW-0378">Hydrolase</keyword>
<dbReference type="GO" id="GO:0005509">
    <property type="term" value="F:calcium ion binding"/>
    <property type="evidence" value="ECO:0007669"/>
    <property type="project" value="InterPro"/>
</dbReference>
<dbReference type="InterPro" id="IPR012341">
    <property type="entry name" value="6hp_glycosidase-like_sf"/>
</dbReference>